<dbReference type="Proteomes" id="UP001246858">
    <property type="component" value="Unassembled WGS sequence"/>
</dbReference>
<sequence length="95" mass="10585">MEPFNIKVGFGEKEVTLTILPTKEGYYKVIYFGGIVGAVRPEADGEGWEQVDEDEITAGDLPPYEPNLNADRLNFVMSEYIISNIGEEISAILKE</sequence>
<evidence type="ECO:0000313" key="1">
    <source>
        <dbReference type="EMBL" id="MDR6782513.1"/>
    </source>
</evidence>
<keyword evidence="2" id="KW-1185">Reference proteome</keyword>
<gene>
    <name evidence="1" type="ORF">J2X78_001065</name>
</gene>
<comment type="caution">
    <text evidence="1">The sequence shown here is derived from an EMBL/GenBank/DDBJ whole genome shotgun (WGS) entry which is preliminary data.</text>
</comment>
<organism evidence="1 2">
    <name type="scientific">Pedobacter africanus</name>
    <dbReference type="NCBI Taxonomy" id="151894"/>
    <lineage>
        <taxon>Bacteria</taxon>
        <taxon>Pseudomonadati</taxon>
        <taxon>Bacteroidota</taxon>
        <taxon>Sphingobacteriia</taxon>
        <taxon>Sphingobacteriales</taxon>
        <taxon>Sphingobacteriaceae</taxon>
        <taxon>Pedobacter</taxon>
    </lineage>
</organism>
<proteinExistence type="predicted"/>
<dbReference type="EMBL" id="JAVDTF010000001">
    <property type="protein sequence ID" value="MDR6782513.1"/>
    <property type="molecule type" value="Genomic_DNA"/>
</dbReference>
<reference evidence="1" key="1">
    <citation type="submission" date="2023-07" db="EMBL/GenBank/DDBJ databases">
        <title>Sorghum-associated microbial communities from plants grown in Nebraska, USA.</title>
        <authorList>
            <person name="Schachtman D."/>
        </authorList>
    </citation>
    <scope>NUCLEOTIDE SEQUENCE</scope>
    <source>
        <strain evidence="1">2697</strain>
    </source>
</reference>
<name>A0ACC6KTQ3_9SPHI</name>
<protein>
    <submittedName>
        <fullName evidence="1">Uncharacterized protein</fullName>
    </submittedName>
</protein>
<evidence type="ECO:0000313" key="2">
    <source>
        <dbReference type="Proteomes" id="UP001246858"/>
    </source>
</evidence>
<accession>A0ACC6KTQ3</accession>